<dbReference type="InterPro" id="IPR029058">
    <property type="entry name" value="AB_hydrolase_fold"/>
</dbReference>
<organism evidence="2 3">
    <name type="scientific">[Myrmecia] bisecta</name>
    <dbReference type="NCBI Taxonomy" id="41462"/>
    <lineage>
        <taxon>Eukaryota</taxon>
        <taxon>Viridiplantae</taxon>
        <taxon>Chlorophyta</taxon>
        <taxon>core chlorophytes</taxon>
        <taxon>Trebouxiophyceae</taxon>
        <taxon>Trebouxiales</taxon>
        <taxon>Trebouxiaceae</taxon>
        <taxon>Myrmecia</taxon>
    </lineage>
</organism>
<evidence type="ECO:0000313" key="3">
    <source>
        <dbReference type="Proteomes" id="UP001489004"/>
    </source>
</evidence>
<dbReference type="PANTHER" id="PTHR43194">
    <property type="entry name" value="HYDROLASE ALPHA/BETA FOLD FAMILY"/>
    <property type="match status" value="1"/>
</dbReference>
<comment type="caution">
    <text evidence="2">The sequence shown here is derived from an EMBL/GenBank/DDBJ whole genome shotgun (WGS) entry which is preliminary data.</text>
</comment>
<gene>
    <name evidence="2" type="ORF">WJX72_000799</name>
</gene>
<protein>
    <recommendedName>
        <fullName evidence="1">Serine aminopeptidase S33 domain-containing protein</fullName>
    </recommendedName>
</protein>
<evidence type="ECO:0000259" key="1">
    <source>
        <dbReference type="Pfam" id="PF12146"/>
    </source>
</evidence>
<keyword evidence="3" id="KW-1185">Reference proteome</keyword>
<feature type="domain" description="Serine aminopeptidase S33" evidence="1">
    <location>
        <begin position="32"/>
        <end position="265"/>
    </location>
</feature>
<dbReference type="InterPro" id="IPR050228">
    <property type="entry name" value="Carboxylesterase_BioH"/>
</dbReference>
<dbReference type="Proteomes" id="UP001489004">
    <property type="component" value="Unassembled WGS sequence"/>
</dbReference>
<sequence>MAGELLSAGGLEWAFRTAEVNQKNAKTEKLPVLLLHGLGSSSYSYRGLLDQLGEAGHEAYAVDWIGHGASEKPNTGKFDYSEGAYLTALATLVEQLPIRKPFALVVQGFVLGQYGLLYALQHSEQIEKLIILNTPVGLKTKLRPELAAYKSPLAFLRPNPKKPFPGMNYNASGSAYVMQYRDAEIYDRPYQESEHASVAIASIMDQVDFPALLQRVDEGYNTWRKPALLVFGSDDPFIDIRTAFDFLDSKRTNMRLAQLQAKLGHMPQEDYPEGIAPAMLEFLQAQA</sequence>
<dbReference type="SUPFAM" id="SSF53474">
    <property type="entry name" value="alpha/beta-Hydrolases"/>
    <property type="match status" value="1"/>
</dbReference>
<dbReference type="InterPro" id="IPR000073">
    <property type="entry name" value="AB_hydrolase_1"/>
</dbReference>
<dbReference type="InterPro" id="IPR022742">
    <property type="entry name" value="Hydrolase_4"/>
</dbReference>
<accession>A0AAW1QP26</accession>
<dbReference type="Gene3D" id="3.40.50.1820">
    <property type="entry name" value="alpha/beta hydrolase"/>
    <property type="match status" value="1"/>
</dbReference>
<dbReference type="PRINTS" id="PR00111">
    <property type="entry name" value="ABHYDROLASE"/>
</dbReference>
<name>A0AAW1QP26_9CHLO</name>
<reference evidence="2 3" key="1">
    <citation type="journal article" date="2024" name="Nat. Commun.">
        <title>Phylogenomics reveals the evolutionary origins of lichenization in chlorophyte algae.</title>
        <authorList>
            <person name="Puginier C."/>
            <person name="Libourel C."/>
            <person name="Otte J."/>
            <person name="Skaloud P."/>
            <person name="Haon M."/>
            <person name="Grisel S."/>
            <person name="Petersen M."/>
            <person name="Berrin J.G."/>
            <person name="Delaux P.M."/>
            <person name="Dal Grande F."/>
            <person name="Keller J."/>
        </authorList>
    </citation>
    <scope>NUCLEOTIDE SEQUENCE [LARGE SCALE GENOMIC DNA]</scope>
    <source>
        <strain evidence="2 3">SAG 2043</strain>
    </source>
</reference>
<evidence type="ECO:0000313" key="2">
    <source>
        <dbReference type="EMBL" id="KAK9823169.1"/>
    </source>
</evidence>
<dbReference type="AlphaFoldDB" id="A0AAW1QP26"/>
<proteinExistence type="predicted"/>
<dbReference type="PANTHER" id="PTHR43194:SF2">
    <property type="entry name" value="PEROXISOMAL MEMBRANE PROTEIN LPX1"/>
    <property type="match status" value="1"/>
</dbReference>
<dbReference type="EMBL" id="JALJOR010000002">
    <property type="protein sequence ID" value="KAK9823169.1"/>
    <property type="molecule type" value="Genomic_DNA"/>
</dbReference>
<dbReference type="Pfam" id="PF12146">
    <property type="entry name" value="Hydrolase_4"/>
    <property type="match status" value="1"/>
</dbReference>